<dbReference type="EMBL" id="ML976024">
    <property type="protein sequence ID" value="KAF1943524.1"/>
    <property type="molecule type" value="Genomic_DNA"/>
</dbReference>
<dbReference type="Proteomes" id="UP000800038">
    <property type="component" value="Unassembled WGS sequence"/>
</dbReference>
<reference evidence="1" key="1">
    <citation type="journal article" date="2020" name="Stud. Mycol.">
        <title>101 Dothideomycetes genomes: a test case for predicting lifestyles and emergence of pathogens.</title>
        <authorList>
            <person name="Haridas S."/>
            <person name="Albert R."/>
            <person name="Binder M."/>
            <person name="Bloem J."/>
            <person name="Labutti K."/>
            <person name="Salamov A."/>
            <person name="Andreopoulos B."/>
            <person name="Baker S."/>
            <person name="Barry K."/>
            <person name="Bills G."/>
            <person name="Bluhm B."/>
            <person name="Cannon C."/>
            <person name="Castanera R."/>
            <person name="Culley D."/>
            <person name="Daum C."/>
            <person name="Ezra D."/>
            <person name="Gonzalez J."/>
            <person name="Henrissat B."/>
            <person name="Kuo A."/>
            <person name="Liang C."/>
            <person name="Lipzen A."/>
            <person name="Lutzoni F."/>
            <person name="Magnuson J."/>
            <person name="Mondo S."/>
            <person name="Nolan M."/>
            <person name="Ohm R."/>
            <person name="Pangilinan J."/>
            <person name="Park H.-J."/>
            <person name="Ramirez L."/>
            <person name="Alfaro M."/>
            <person name="Sun H."/>
            <person name="Tritt A."/>
            <person name="Yoshinaga Y."/>
            <person name="Zwiers L.-H."/>
            <person name="Turgeon B."/>
            <person name="Goodwin S."/>
            <person name="Spatafora J."/>
            <person name="Crous P."/>
            <person name="Grigoriev I."/>
        </authorList>
    </citation>
    <scope>NUCLEOTIDE SEQUENCE</scope>
    <source>
        <strain evidence="1">CBS 161.51</strain>
    </source>
</reference>
<accession>A0A6A5SUW2</accession>
<name>A0A6A5SUW2_9PLEO</name>
<evidence type="ECO:0000313" key="1">
    <source>
        <dbReference type="EMBL" id="KAF1943524.1"/>
    </source>
</evidence>
<evidence type="ECO:0000313" key="2">
    <source>
        <dbReference type="Proteomes" id="UP000800038"/>
    </source>
</evidence>
<sequence length="173" mass="19690">MTKCEEQPRETPCIELNHSFFWRRFRRQYVRIRTVTNVALTKTIGLRWSDTPQSGRLVIRTVNISVASLCPTTRSATILHRRKCDKIDNFRMPRSRRSGTSVTVRPLLVSLVSEYFGVLRFFNKKPGSICRSVAGIILQCGDLNADAHASTKRQHTTSILVLTTNASDYLAFS</sequence>
<organism evidence="1 2">
    <name type="scientific">Clathrospora elynae</name>
    <dbReference type="NCBI Taxonomy" id="706981"/>
    <lineage>
        <taxon>Eukaryota</taxon>
        <taxon>Fungi</taxon>
        <taxon>Dikarya</taxon>
        <taxon>Ascomycota</taxon>
        <taxon>Pezizomycotina</taxon>
        <taxon>Dothideomycetes</taxon>
        <taxon>Pleosporomycetidae</taxon>
        <taxon>Pleosporales</taxon>
        <taxon>Diademaceae</taxon>
        <taxon>Clathrospora</taxon>
    </lineage>
</organism>
<gene>
    <name evidence="1" type="ORF">EJ02DRAFT_129639</name>
</gene>
<dbReference type="AlphaFoldDB" id="A0A6A5SUW2"/>
<keyword evidence="2" id="KW-1185">Reference proteome</keyword>
<protein>
    <submittedName>
        <fullName evidence="1">Uncharacterized protein</fullName>
    </submittedName>
</protein>
<proteinExistence type="predicted"/>